<feature type="transmembrane region" description="Helical" evidence="1">
    <location>
        <begin position="35"/>
        <end position="54"/>
    </location>
</feature>
<dbReference type="eggNOG" id="COG2304">
    <property type="taxonomic scope" value="Bacteria"/>
</dbReference>
<keyword evidence="1" id="KW-0812">Transmembrane</keyword>
<feature type="transmembrane region" description="Helical" evidence="1">
    <location>
        <begin position="640"/>
        <end position="663"/>
    </location>
</feature>
<dbReference type="KEGG" id="cao:Celal_4161"/>
<evidence type="ECO:0008006" key="4">
    <source>
        <dbReference type="Google" id="ProtNLM"/>
    </source>
</evidence>
<keyword evidence="3" id="KW-1185">Reference proteome</keyword>
<dbReference type="HOGENOM" id="CLU_025060_0_0_10"/>
<gene>
    <name evidence="2" type="ordered locus">Celal_4161</name>
</gene>
<dbReference type="Proteomes" id="UP000008634">
    <property type="component" value="Chromosome"/>
</dbReference>
<evidence type="ECO:0000313" key="3">
    <source>
        <dbReference type="Proteomes" id="UP000008634"/>
    </source>
</evidence>
<sequence length="670" mass="75732">MQIQTIFFLILAALVAIIIVFFQYYYKNKKRGRRIVLLSFLRFIALFSLFILLINPKFVKKDYIVEKTNLVVVADNSSSMAANSAQLITFLDQFKSDKTLAEKFKIDYYEFGDQLQVLDSLNFSEKNTNITKALKSVSEIYNQKNTVGVLLSDGNQTIGQDYEFYGAKINIPFYGVVFGDTTKYEDVRINQVNTNKFAFLKNKFPIECYLSYEGDIPVDLPVTVVVDGKTVFKEQVQFSNVIQSKRIHTFLNADAIGVKTIAITVGALKNERNIVNNKKSVVVELIDEKTNVTIISAVMHPDLGVLKKAIETNEQRSVTIVKPSVSKKILEETDIFICYQPDASFKAVYSFISNSNSNYFTIVGTKTDLSFLNSLDLAYKIETGYPVQEVLGKVNPSFSKYDISSSDFTDYPPLASNSGAISFSGTHDALLQMNIRGVDVNNPLLAISENKGQKTAVLLGENIWKWRLKNYINLENFENFDTFLGKLLLYLSNNAKKERLSIDYKSVYENLGSAKVTASYFDETYVFDAKAKLFIQMDGGEKIPMLLKANYFEADLSDFKSGTYSFKVGVEGKSISKSGKFTVLNYEVEQQFFSSDYKKMENFSTATNASLLYPNQFSQLLKVLNADKCFLPTQKSVENVVSLIDFKILLGLIIIALSLEWFIRKYNGLI</sequence>
<keyword evidence="1" id="KW-1133">Transmembrane helix</keyword>
<reference evidence="2 3" key="1">
    <citation type="journal article" date="2010" name="Stand. Genomic Sci.">
        <title>Complete genome sequence of Cellulophaga algicola type strain (IC166).</title>
        <authorList>
            <person name="Abt B."/>
            <person name="Lu M."/>
            <person name="Misra M."/>
            <person name="Han C."/>
            <person name="Nolan M."/>
            <person name="Lucas S."/>
            <person name="Hammon N."/>
            <person name="Deshpande S."/>
            <person name="Cheng J.F."/>
            <person name="Tapia R."/>
            <person name="Goodwin L."/>
            <person name="Pitluck S."/>
            <person name="Liolios K."/>
            <person name="Pagani I."/>
            <person name="Ivanova N."/>
            <person name="Mavromatis K."/>
            <person name="Ovchinikova G."/>
            <person name="Pati A."/>
            <person name="Chen A."/>
            <person name="Palaniappan K."/>
            <person name="Land M."/>
            <person name="Hauser L."/>
            <person name="Chang Y.J."/>
            <person name="Jeffries C.D."/>
            <person name="Detter J.C."/>
            <person name="Brambilla E."/>
            <person name="Rohde M."/>
            <person name="Tindall B.J."/>
            <person name="Goker M."/>
            <person name="Woyke T."/>
            <person name="Bristow J."/>
            <person name="Eisen J.A."/>
            <person name="Markowitz V."/>
            <person name="Hugenholtz P."/>
            <person name="Kyrpides N.C."/>
            <person name="Klenk H.P."/>
            <person name="Lapidus A."/>
        </authorList>
    </citation>
    <scope>NUCLEOTIDE SEQUENCE [LARGE SCALE GENOMIC DNA]</scope>
    <source>
        <strain evidence="3">DSM 14237 / IC166 / ACAM 630</strain>
    </source>
</reference>
<proteinExistence type="predicted"/>
<dbReference type="Gene3D" id="3.40.50.410">
    <property type="entry name" value="von Willebrand factor, type A domain"/>
    <property type="match status" value="1"/>
</dbReference>
<protein>
    <recommendedName>
        <fullName evidence="4">VWA domain-containing protein</fullName>
    </recommendedName>
</protein>
<dbReference type="SUPFAM" id="SSF53300">
    <property type="entry name" value="vWA-like"/>
    <property type="match status" value="1"/>
</dbReference>
<dbReference type="STRING" id="688270.Celal_4161"/>
<dbReference type="PANTHER" id="PTHR37947">
    <property type="entry name" value="BLL2462 PROTEIN"/>
    <property type="match status" value="1"/>
</dbReference>
<evidence type="ECO:0000256" key="1">
    <source>
        <dbReference type="SAM" id="Phobius"/>
    </source>
</evidence>
<name>E6XFD0_CELAD</name>
<organism evidence="2 3">
    <name type="scientific">Cellulophaga algicola (strain DSM 14237 / IC166 / ACAM 630)</name>
    <dbReference type="NCBI Taxonomy" id="688270"/>
    <lineage>
        <taxon>Bacteria</taxon>
        <taxon>Pseudomonadati</taxon>
        <taxon>Bacteroidota</taxon>
        <taxon>Flavobacteriia</taxon>
        <taxon>Flavobacteriales</taxon>
        <taxon>Flavobacteriaceae</taxon>
        <taxon>Cellulophaga</taxon>
    </lineage>
</organism>
<evidence type="ECO:0000313" key="2">
    <source>
        <dbReference type="EMBL" id="ADV51403.1"/>
    </source>
</evidence>
<dbReference type="AlphaFoldDB" id="E6XFD0"/>
<dbReference type="EMBL" id="CP002453">
    <property type="protein sequence ID" value="ADV51403.1"/>
    <property type="molecule type" value="Genomic_DNA"/>
</dbReference>
<accession>E6XFD0</accession>
<feature type="transmembrane region" description="Helical" evidence="1">
    <location>
        <begin position="6"/>
        <end position="26"/>
    </location>
</feature>
<dbReference type="OrthoDB" id="9763076at2"/>
<dbReference type="PANTHER" id="PTHR37947:SF1">
    <property type="entry name" value="BLL2462 PROTEIN"/>
    <property type="match status" value="1"/>
</dbReference>
<keyword evidence="1" id="KW-0472">Membrane</keyword>
<dbReference type="InterPro" id="IPR036465">
    <property type="entry name" value="vWFA_dom_sf"/>
</dbReference>